<evidence type="ECO:0000256" key="2">
    <source>
        <dbReference type="ARBA" id="ARBA00022741"/>
    </source>
</evidence>
<dbReference type="Gene3D" id="3.30.200.20">
    <property type="entry name" value="Phosphorylase Kinase, domain 1"/>
    <property type="match status" value="1"/>
</dbReference>
<feature type="domain" description="Protein kinase" evidence="7">
    <location>
        <begin position="221"/>
        <end position="466"/>
    </location>
</feature>
<gene>
    <name evidence="8" type="ORF">ENR47_03950</name>
</gene>
<dbReference type="AlphaFoldDB" id="A0A832M2J6"/>
<dbReference type="GO" id="GO:0005524">
    <property type="term" value="F:ATP binding"/>
    <property type="evidence" value="ECO:0007669"/>
    <property type="project" value="UniProtKB-KW"/>
</dbReference>
<sequence>MITLTLLHPMQSIPVQSWTFEQESTIRIGRSTDNHVILYSAVVSRHHVEIRKVESGWEIVNLGANGTYLDGRRITQVPVDDGVIIRLARSGPNVQIHLTPQSVEASRSLIGEKTVGQSAKQPVSSASIGPTDIPSEMEFVTAPPESDEYVTTEAQEDVPQASQSSKASSLEPAVESRDAETPPATSHFTLSACCHQYINSDHLFCLTCGKPLKSLGGIGDYQLVKVLEEDELSTVQLAWKNGQTVLLKTLLPKWMQHSEAIELFEQEARLFLKINHPALPKVLDVFSVAGQPYIAMEPVYGRSLQQVVATEGPLTQEAAIARILEVCNALDYLHTQTPPILHQRLKPEYLIQRLANAPLMITGLTPGRVIAPLEASAEYAAPEQLQGQASFASDLYAIGPTLVFLLTGKSPAAFYAQREQGFRFYAEYVPGLSHEVTAVIRKLTNLQPTERFASIKELASVLQQLIPVEA</sequence>
<dbReference type="SMART" id="SM00240">
    <property type="entry name" value="FHA"/>
    <property type="match status" value="1"/>
</dbReference>
<dbReference type="InterPro" id="IPR008984">
    <property type="entry name" value="SMAD_FHA_dom_sf"/>
</dbReference>
<keyword evidence="2" id="KW-0547">Nucleotide-binding</keyword>
<reference evidence="8" key="1">
    <citation type="journal article" date="2020" name="mSystems">
        <title>Genome- and Community-Level Interaction Insights into Carbon Utilization and Element Cycling Functions of Hydrothermarchaeota in Hydrothermal Sediment.</title>
        <authorList>
            <person name="Zhou Z."/>
            <person name="Liu Y."/>
            <person name="Xu W."/>
            <person name="Pan J."/>
            <person name="Luo Z.H."/>
            <person name="Li M."/>
        </authorList>
    </citation>
    <scope>NUCLEOTIDE SEQUENCE [LARGE SCALE GENOMIC DNA]</scope>
    <source>
        <strain evidence="8">SpSt-402</strain>
    </source>
</reference>
<evidence type="ECO:0000259" key="7">
    <source>
        <dbReference type="PROSITE" id="PS50011"/>
    </source>
</evidence>
<keyword evidence="4" id="KW-0067">ATP-binding</keyword>
<feature type="region of interest" description="Disordered" evidence="5">
    <location>
        <begin position="113"/>
        <end position="182"/>
    </location>
</feature>
<organism evidence="8">
    <name type="scientific">Oscillatoriales cyanobacterium SpSt-402</name>
    <dbReference type="NCBI Taxonomy" id="2282168"/>
    <lineage>
        <taxon>Bacteria</taxon>
        <taxon>Bacillati</taxon>
        <taxon>Cyanobacteriota</taxon>
        <taxon>Cyanophyceae</taxon>
        <taxon>Oscillatoriophycideae</taxon>
        <taxon>Oscillatoriales</taxon>
    </lineage>
</organism>
<dbReference type="SUPFAM" id="SSF56112">
    <property type="entry name" value="Protein kinase-like (PK-like)"/>
    <property type="match status" value="1"/>
</dbReference>
<dbReference type="Gene3D" id="2.60.200.20">
    <property type="match status" value="1"/>
</dbReference>
<name>A0A832M2J6_9CYAN</name>
<dbReference type="InterPro" id="IPR011009">
    <property type="entry name" value="Kinase-like_dom_sf"/>
</dbReference>
<evidence type="ECO:0000256" key="4">
    <source>
        <dbReference type="ARBA" id="ARBA00022840"/>
    </source>
</evidence>
<dbReference type="Gene3D" id="1.10.510.10">
    <property type="entry name" value="Transferase(Phosphotransferase) domain 1"/>
    <property type="match status" value="1"/>
</dbReference>
<keyword evidence="1" id="KW-0808">Transferase</keyword>
<evidence type="ECO:0000313" key="8">
    <source>
        <dbReference type="EMBL" id="HGW93424.1"/>
    </source>
</evidence>
<dbReference type="EMBL" id="DSRD01000253">
    <property type="protein sequence ID" value="HGW93424.1"/>
    <property type="molecule type" value="Genomic_DNA"/>
</dbReference>
<keyword evidence="3" id="KW-0418">Kinase</keyword>
<dbReference type="InterPro" id="IPR000719">
    <property type="entry name" value="Prot_kinase_dom"/>
</dbReference>
<evidence type="ECO:0000259" key="6">
    <source>
        <dbReference type="PROSITE" id="PS50006"/>
    </source>
</evidence>
<dbReference type="PROSITE" id="PS50006">
    <property type="entry name" value="FHA_DOMAIN"/>
    <property type="match status" value="1"/>
</dbReference>
<dbReference type="PANTHER" id="PTHR43289:SF34">
    <property type="entry name" value="SERINE_THREONINE-PROTEIN KINASE YBDM-RELATED"/>
    <property type="match status" value="1"/>
</dbReference>
<dbReference type="PROSITE" id="PS50011">
    <property type="entry name" value="PROTEIN_KINASE_DOM"/>
    <property type="match status" value="1"/>
</dbReference>
<evidence type="ECO:0000256" key="5">
    <source>
        <dbReference type="SAM" id="MobiDB-lite"/>
    </source>
</evidence>
<feature type="compositionally biased region" description="Polar residues" evidence="5">
    <location>
        <begin position="115"/>
        <end position="128"/>
    </location>
</feature>
<dbReference type="Pfam" id="PF00069">
    <property type="entry name" value="Pkinase"/>
    <property type="match status" value="1"/>
</dbReference>
<protein>
    <submittedName>
        <fullName evidence="8">FHA domain-containing protein</fullName>
    </submittedName>
</protein>
<evidence type="ECO:0000256" key="3">
    <source>
        <dbReference type="ARBA" id="ARBA00022777"/>
    </source>
</evidence>
<evidence type="ECO:0000256" key="1">
    <source>
        <dbReference type="ARBA" id="ARBA00022679"/>
    </source>
</evidence>
<dbReference type="PANTHER" id="PTHR43289">
    <property type="entry name" value="MITOGEN-ACTIVATED PROTEIN KINASE KINASE KINASE 20-RELATED"/>
    <property type="match status" value="1"/>
</dbReference>
<accession>A0A832M2J6</accession>
<proteinExistence type="predicted"/>
<dbReference type="GO" id="GO:0004674">
    <property type="term" value="F:protein serine/threonine kinase activity"/>
    <property type="evidence" value="ECO:0007669"/>
    <property type="project" value="TreeGrafter"/>
</dbReference>
<dbReference type="CDD" id="cd14014">
    <property type="entry name" value="STKc_PknB_like"/>
    <property type="match status" value="1"/>
</dbReference>
<dbReference type="InterPro" id="IPR000253">
    <property type="entry name" value="FHA_dom"/>
</dbReference>
<dbReference type="Pfam" id="PF00498">
    <property type="entry name" value="FHA"/>
    <property type="match status" value="1"/>
</dbReference>
<feature type="domain" description="FHA" evidence="6">
    <location>
        <begin position="26"/>
        <end position="74"/>
    </location>
</feature>
<feature type="compositionally biased region" description="Acidic residues" evidence="5">
    <location>
        <begin position="145"/>
        <end position="156"/>
    </location>
</feature>
<comment type="caution">
    <text evidence="8">The sequence shown here is derived from an EMBL/GenBank/DDBJ whole genome shotgun (WGS) entry which is preliminary data.</text>
</comment>
<dbReference type="SUPFAM" id="SSF49879">
    <property type="entry name" value="SMAD/FHA domain"/>
    <property type="match status" value="1"/>
</dbReference>